<keyword evidence="5" id="KW-1185">Reference proteome</keyword>
<accession>A0ABW4L6G1</accession>
<evidence type="ECO:0000259" key="3">
    <source>
        <dbReference type="Pfam" id="PF04069"/>
    </source>
</evidence>
<evidence type="ECO:0000256" key="2">
    <source>
        <dbReference type="SAM" id="SignalP"/>
    </source>
</evidence>
<protein>
    <submittedName>
        <fullName evidence="4">Glycine betaine ABC transporter substrate-binding protein</fullName>
    </submittedName>
</protein>
<feature type="chain" id="PRO_5047148088" evidence="2">
    <location>
        <begin position="19"/>
        <end position="334"/>
    </location>
</feature>
<comment type="caution">
    <text evidence="4">The sequence shown here is derived from an EMBL/GenBank/DDBJ whole genome shotgun (WGS) entry which is preliminary data.</text>
</comment>
<reference evidence="5" key="1">
    <citation type="journal article" date="2019" name="Int. J. Syst. Evol. Microbiol.">
        <title>The Global Catalogue of Microorganisms (GCM) 10K type strain sequencing project: providing services to taxonomists for standard genome sequencing and annotation.</title>
        <authorList>
            <consortium name="The Broad Institute Genomics Platform"/>
            <consortium name="The Broad Institute Genome Sequencing Center for Infectious Disease"/>
            <person name="Wu L."/>
            <person name="Ma J."/>
        </authorList>
    </citation>
    <scope>NUCLEOTIDE SEQUENCE [LARGE SCALE GENOMIC DNA]</scope>
    <source>
        <strain evidence="5">JCM 17130</strain>
    </source>
</reference>
<dbReference type="Pfam" id="PF04069">
    <property type="entry name" value="OpuAC"/>
    <property type="match status" value="2"/>
</dbReference>
<organism evidence="4 5">
    <name type="scientific">Georgenia deserti</name>
    <dbReference type="NCBI Taxonomy" id="2093781"/>
    <lineage>
        <taxon>Bacteria</taxon>
        <taxon>Bacillati</taxon>
        <taxon>Actinomycetota</taxon>
        <taxon>Actinomycetes</taxon>
        <taxon>Micrococcales</taxon>
        <taxon>Bogoriellaceae</taxon>
        <taxon>Georgenia</taxon>
    </lineage>
</organism>
<feature type="region of interest" description="Disordered" evidence="1">
    <location>
        <begin position="24"/>
        <end position="43"/>
    </location>
</feature>
<sequence>MRRTVTALVGGLTVLALAACGEPGSAGGGGGDETGGGGAENAGGEACEPIAGEQIVVLEDDENLQSVENIIPAINADAAEEPLIAALDAVSAELDTNTLIELNQAVDVERNASGQAASQFYEDAGIEVGDTSGSGSVVIGAANFSESATLAELYALALTDAGYDPEVRTIGNRETYEPALETGEIEVVPEYVGTLAEFLNVKVNGDGADPVASPDLEESTDHLRDLGAEVGLEFGQPAEAANQNAYAVTQEFADEHGVSTLSELADTCGELSLGGPPECPDRAFCQPGLEETYGLTFSEFVSLDAGGPLTKDALTSGQIALGMVFTTDAALATE</sequence>
<dbReference type="RefSeq" id="WP_388008093.1">
    <property type="nucleotide sequence ID" value="NZ_JBHUEE010000007.1"/>
</dbReference>
<name>A0ABW4L6G1_9MICO</name>
<evidence type="ECO:0000256" key="1">
    <source>
        <dbReference type="SAM" id="MobiDB-lite"/>
    </source>
</evidence>
<dbReference type="Gene3D" id="3.40.190.10">
    <property type="entry name" value="Periplasmic binding protein-like II"/>
    <property type="match status" value="2"/>
</dbReference>
<keyword evidence="2" id="KW-0732">Signal</keyword>
<dbReference type="InterPro" id="IPR007210">
    <property type="entry name" value="ABC_Gly_betaine_transp_sub-bd"/>
</dbReference>
<feature type="domain" description="ABC-type glycine betaine transport system substrate-binding" evidence="3">
    <location>
        <begin position="136"/>
        <end position="332"/>
    </location>
</feature>
<dbReference type="CDD" id="cd13606">
    <property type="entry name" value="PBP2_ProX_like"/>
    <property type="match status" value="1"/>
</dbReference>
<feature type="domain" description="ABC-type glycine betaine transport system substrate-binding" evidence="3">
    <location>
        <begin position="54"/>
        <end position="122"/>
    </location>
</feature>
<dbReference type="Gene3D" id="3.40.190.120">
    <property type="entry name" value="Osmoprotection protein (prox), domain 2"/>
    <property type="match status" value="2"/>
</dbReference>
<dbReference type="PROSITE" id="PS51257">
    <property type="entry name" value="PROKAR_LIPOPROTEIN"/>
    <property type="match status" value="1"/>
</dbReference>
<dbReference type="EMBL" id="JBHUEE010000007">
    <property type="protein sequence ID" value="MFD1718895.1"/>
    <property type="molecule type" value="Genomic_DNA"/>
</dbReference>
<dbReference type="Proteomes" id="UP001597277">
    <property type="component" value="Unassembled WGS sequence"/>
</dbReference>
<feature type="signal peptide" evidence="2">
    <location>
        <begin position="1"/>
        <end position="18"/>
    </location>
</feature>
<feature type="compositionally biased region" description="Gly residues" evidence="1">
    <location>
        <begin position="24"/>
        <end position="41"/>
    </location>
</feature>
<dbReference type="SUPFAM" id="SSF53850">
    <property type="entry name" value="Periplasmic binding protein-like II"/>
    <property type="match status" value="2"/>
</dbReference>
<gene>
    <name evidence="4" type="ORF">ACFSE6_13695</name>
</gene>
<proteinExistence type="predicted"/>
<evidence type="ECO:0000313" key="4">
    <source>
        <dbReference type="EMBL" id="MFD1718895.1"/>
    </source>
</evidence>
<evidence type="ECO:0000313" key="5">
    <source>
        <dbReference type="Proteomes" id="UP001597277"/>
    </source>
</evidence>